<evidence type="ECO:0000313" key="2">
    <source>
        <dbReference type="EMBL" id="MDW9251522.1"/>
    </source>
</evidence>
<evidence type="ECO:0000256" key="1">
    <source>
        <dbReference type="SAM" id="MobiDB-lite"/>
    </source>
</evidence>
<proteinExistence type="predicted"/>
<evidence type="ECO:0000313" key="3">
    <source>
        <dbReference type="Proteomes" id="UP001272137"/>
    </source>
</evidence>
<comment type="caution">
    <text evidence="2">The sequence shown here is derived from an EMBL/GenBank/DDBJ whole genome shotgun (WGS) entry which is preliminary data.</text>
</comment>
<reference evidence="2" key="1">
    <citation type="submission" date="2018-08" db="EMBL/GenBank/DDBJ databases">
        <title>Identification of Burkholderia cepacia strains that express a Burkholderia pseudomallei-like capsular polysaccharide.</title>
        <authorList>
            <person name="Burtnick M.N."/>
            <person name="Vongsouvath M."/>
            <person name="Newton P."/>
            <person name="Wuthiekanun V."/>
            <person name="Limmathurotsakul D."/>
            <person name="Brett P.J."/>
            <person name="Chantratita N."/>
            <person name="Dance D.A."/>
        </authorList>
    </citation>
    <scope>NUCLEOTIDE SEQUENCE</scope>
    <source>
        <strain evidence="2">SBXCC001</strain>
    </source>
</reference>
<dbReference type="GO" id="GO:0045892">
    <property type="term" value="P:negative regulation of DNA-templated transcription"/>
    <property type="evidence" value="ECO:0007669"/>
    <property type="project" value="TreeGrafter"/>
</dbReference>
<organism evidence="2 3">
    <name type="scientific">Burkholderia thailandensis</name>
    <dbReference type="NCBI Taxonomy" id="57975"/>
    <lineage>
        <taxon>Bacteria</taxon>
        <taxon>Pseudomonadati</taxon>
        <taxon>Pseudomonadota</taxon>
        <taxon>Betaproteobacteria</taxon>
        <taxon>Burkholderiales</taxon>
        <taxon>Burkholderiaceae</taxon>
        <taxon>Burkholderia</taxon>
        <taxon>pseudomallei group</taxon>
    </lineage>
</organism>
<dbReference type="RefSeq" id="WP_019254951.1">
    <property type="nucleotide sequence ID" value="NZ_JANUQN010000046.1"/>
</dbReference>
<sequence length="321" mass="34221">MARKPSAVAPEPVVVTDADTPALPAMAAASNALAAHSAAVAEQFGDGLPYERARVINEARFYMAQSAEAMLEAGKRLILLKENEPHGDFTRIVEEQLGLAPQVARRMMQASVKFLGAQHGGTKRSALSVLGKTKLYELMVLDDDELDVLADGGTVAGLAQDDIDRMTTRELRAALRDARENADAQARLLADKNGKIDELAAKLTSKTTHVKPATPDETAAQIRGEASAIAFEAESVVRGQLRAAFDTLARHTETHGVPHDDFMAGLLGQIQLALNQLRSGFGVKSAADGDDMPEWLRGTDADADRDAGVFPHAHSAARAAQ</sequence>
<dbReference type="GO" id="GO:0003700">
    <property type="term" value="F:DNA-binding transcription factor activity"/>
    <property type="evidence" value="ECO:0007669"/>
    <property type="project" value="TreeGrafter"/>
</dbReference>
<dbReference type="GO" id="GO:0003677">
    <property type="term" value="F:DNA binding"/>
    <property type="evidence" value="ECO:0007669"/>
    <property type="project" value="TreeGrafter"/>
</dbReference>
<accession>A0AAW9CRT2</accession>
<feature type="compositionally biased region" description="Basic and acidic residues" evidence="1">
    <location>
        <begin position="297"/>
        <end position="307"/>
    </location>
</feature>
<feature type="region of interest" description="Disordered" evidence="1">
    <location>
        <begin position="288"/>
        <end position="307"/>
    </location>
</feature>
<dbReference type="InterPro" id="IPR050707">
    <property type="entry name" value="HTH_MetabolicPath_Reg"/>
</dbReference>
<protein>
    <recommendedName>
        <fullName evidence="4">DUF3102 domain-containing protein</fullName>
    </recommendedName>
</protein>
<dbReference type="Proteomes" id="UP001272137">
    <property type="component" value="Unassembled WGS sequence"/>
</dbReference>
<evidence type="ECO:0008006" key="4">
    <source>
        <dbReference type="Google" id="ProtNLM"/>
    </source>
</evidence>
<gene>
    <name evidence="2" type="ORF">C7S16_6453</name>
</gene>
<dbReference type="PANTHER" id="PTHR30136">
    <property type="entry name" value="HELIX-TURN-HELIX TRANSCRIPTIONAL REGULATOR, ICLR FAMILY"/>
    <property type="match status" value="1"/>
</dbReference>
<dbReference type="PANTHER" id="PTHR30136:SF35">
    <property type="entry name" value="HTH-TYPE TRANSCRIPTIONAL REGULATOR RV1719"/>
    <property type="match status" value="1"/>
</dbReference>
<dbReference type="AlphaFoldDB" id="A0AAW9CRT2"/>
<dbReference type="EMBL" id="QXCT01000001">
    <property type="protein sequence ID" value="MDW9251522.1"/>
    <property type="molecule type" value="Genomic_DNA"/>
</dbReference>
<name>A0AAW9CRT2_BURTH</name>